<evidence type="ECO:0000313" key="1">
    <source>
        <dbReference type="EMBL" id="KAG2980794.1"/>
    </source>
</evidence>
<protein>
    <submittedName>
        <fullName evidence="1">Uncharacterized protein</fullName>
    </submittedName>
</protein>
<reference evidence="1" key="1">
    <citation type="submission" date="2018-10" db="EMBL/GenBank/DDBJ databases">
        <title>Effector identification in a new, highly contiguous assembly of the strawberry crown rot pathogen Phytophthora cactorum.</title>
        <authorList>
            <person name="Armitage A.D."/>
            <person name="Nellist C.F."/>
            <person name="Bates H."/>
            <person name="Vickerstaff R.J."/>
            <person name="Harrison R.J."/>
        </authorList>
    </citation>
    <scope>NUCLEOTIDE SEQUENCE</scope>
    <source>
        <strain evidence="1">P415</strain>
    </source>
</reference>
<dbReference type="EMBL" id="RCML01000325">
    <property type="protein sequence ID" value="KAG2980794.1"/>
    <property type="molecule type" value="Genomic_DNA"/>
</dbReference>
<sequence length="81" mass="9120">MREKDRSRKDSAEFSKKDLLPCLLCVGRSSYWKLNSRADGIARECGWTAASGWTKATATCGEWHRGVCVVRSLQDIQTKGR</sequence>
<dbReference type="AlphaFoldDB" id="A0A8T1FW32"/>
<comment type="caution">
    <text evidence="1">The sequence shown here is derived from an EMBL/GenBank/DDBJ whole genome shotgun (WGS) entry which is preliminary data.</text>
</comment>
<evidence type="ECO:0000313" key="2">
    <source>
        <dbReference type="Proteomes" id="UP000697107"/>
    </source>
</evidence>
<accession>A0A8T1FW32</accession>
<gene>
    <name evidence="1" type="ORF">PC118_g10984</name>
</gene>
<proteinExistence type="predicted"/>
<dbReference type="Proteomes" id="UP000697107">
    <property type="component" value="Unassembled WGS sequence"/>
</dbReference>
<organism evidence="1 2">
    <name type="scientific">Phytophthora cactorum</name>
    <dbReference type="NCBI Taxonomy" id="29920"/>
    <lineage>
        <taxon>Eukaryota</taxon>
        <taxon>Sar</taxon>
        <taxon>Stramenopiles</taxon>
        <taxon>Oomycota</taxon>
        <taxon>Peronosporomycetes</taxon>
        <taxon>Peronosporales</taxon>
        <taxon>Peronosporaceae</taxon>
        <taxon>Phytophthora</taxon>
    </lineage>
</organism>
<name>A0A8T1FW32_9STRA</name>